<dbReference type="PANTHER" id="PTHR11141">
    <property type="entry name" value="PROTEIN TRANSPORT PROTEIN SEC23"/>
    <property type="match status" value="1"/>
</dbReference>
<dbReference type="SUPFAM" id="SSF82919">
    <property type="entry name" value="Zn-finger domain of Sec23/24"/>
    <property type="match status" value="1"/>
</dbReference>
<dbReference type="InterPro" id="IPR012990">
    <property type="entry name" value="Beta-sandwich_Sec23_24"/>
</dbReference>
<dbReference type="FunCoup" id="L2GWK0">
    <property type="interactions" value="157"/>
</dbReference>
<feature type="domain" description="Sec23/Sec24 trunk" evidence="16">
    <location>
        <begin position="118"/>
        <end position="364"/>
    </location>
</feature>
<dbReference type="Gene3D" id="3.40.20.10">
    <property type="entry name" value="Severin"/>
    <property type="match status" value="1"/>
</dbReference>
<reference evidence="20" key="1">
    <citation type="submission" date="2011-03" db="EMBL/GenBank/DDBJ databases">
        <title>The genome sequence of Vavraia culicis strain floridensis.</title>
        <authorList>
            <consortium name="The Broad Institute Genome Sequencing Platform"/>
            <person name="Cuomo C."/>
            <person name="Becnel J."/>
            <person name="Sanscrainte N."/>
            <person name="Young S.K."/>
            <person name="Zeng Q."/>
            <person name="Gargeya S."/>
            <person name="Fitzgerald M."/>
            <person name="Haas B."/>
            <person name="Abouelleil A."/>
            <person name="Alvarado L."/>
            <person name="Arachchi H.M."/>
            <person name="Berlin A."/>
            <person name="Chapman S.B."/>
            <person name="Gearin G."/>
            <person name="Goldberg J."/>
            <person name="Griggs A."/>
            <person name="Gujja S."/>
            <person name="Hansen M."/>
            <person name="Heiman D."/>
            <person name="Howarth C."/>
            <person name="Larimer J."/>
            <person name="Lui A."/>
            <person name="MacDonald P.J.P."/>
            <person name="McCowen C."/>
            <person name="Montmayeur A."/>
            <person name="Murphy C."/>
            <person name="Neiman D."/>
            <person name="Pearson M."/>
            <person name="Priest M."/>
            <person name="Roberts A."/>
            <person name="Saif S."/>
            <person name="Shea T."/>
            <person name="Sisk P."/>
            <person name="Stolte C."/>
            <person name="Sykes S."/>
            <person name="Wortman J."/>
            <person name="Nusbaum C."/>
            <person name="Birren B."/>
        </authorList>
    </citation>
    <scope>NUCLEOTIDE SEQUENCE [LARGE SCALE GENOMIC DNA]</scope>
    <source>
        <strain evidence="20">floridensis</strain>
    </source>
</reference>
<evidence type="ECO:0000313" key="20">
    <source>
        <dbReference type="Proteomes" id="UP000011081"/>
    </source>
</evidence>
<gene>
    <name evidence="19" type="ORF">VCUG_01111</name>
</gene>
<proteinExistence type="inferred from homology"/>
<evidence type="ECO:0000313" key="19">
    <source>
        <dbReference type="EMBL" id="ELA47460.1"/>
    </source>
</evidence>
<dbReference type="HOGENOM" id="CLU_008658_3_0_1"/>
<evidence type="ECO:0000256" key="9">
    <source>
        <dbReference type="ARBA" id="ARBA00022892"/>
    </source>
</evidence>
<evidence type="ECO:0000256" key="10">
    <source>
        <dbReference type="ARBA" id="ARBA00022927"/>
    </source>
</evidence>
<dbReference type="InterPro" id="IPR036175">
    <property type="entry name" value="Sec23/24_helical_dom_sf"/>
</dbReference>
<evidence type="ECO:0000256" key="11">
    <source>
        <dbReference type="ARBA" id="ARBA00023136"/>
    </source>
</evidence>
<dbReference type="InterPro" id="IPR006896">
    <property type="entry name" value="Sec23/24_trunk_dom"/>
</dbReference>
<evidence type="ECO:0000256" key="12">
    <source>
        <dbReference type="ARBA" id="ARBA00023329"/>
    </source>
</evidence>
<evidence type="ECO:0000259" key="17">
    <source>
        <dbReference type="Pfam" id="PF04815"/>
    </source>
</evidence>
<dbReference type="GO" id="GO:0090110">
    <property type="term" value="P:COPII-coated vesicle cargo loading"/>
    <property type="evidence" value="ECO:0007669"/>
    <property type="project" value="TreeGrafter"/>
</dbReference>
<evidence type="ECO:0000259" key="16">
    <source>
        <dbReference type="Pfam" id="PF04811"/>
    </source>
</evidence>
<evidence type="ECO:0000259" key="15">
    <source>
        <dbReference type="Pfam" id="PF04810"/>
    </source>
</evidence>
<dbReference type="InterPro" id="IPR036174">
    <property type="entry name" value="Znf_Sec23_Sec24_sf"/>
</dbReference>
<dbReference type="Pfam" id="PF00626">
    <property type="entry name" value="Gelsolin"/>
    <property type="match status" value="1"/>
</dbReference>
<evidence type="ECO:0000256" key="3">
    <source>
        <dbReference type="ARBA" id="ARBA00004397"/>
    </source>
</evidence>
<dbReference type="GO" id="GO:0005789">
    <property type="term" value="C:endoplasmic reticulum membrane"/>
    <property type="evidence" value="ECO:0007669"/>
    <property type="project" value="UniProtKB-SubCell"/>
</dbReference>
<dbReference type="OrthoDB" id="10256289at2759"/>
<dbReference type="GeneID" id="19878992"/>
<dbReference type="SUPFAM" id="SSF81995">
    <property type="entry name" value="beta-sandwich domain of Sec23/24"/>
    <property type="match status" value="1"/>
</dbReference>
<dbReference type="RefSeq" id="XP_008074129.1">
    <property type="nucleotide sequence ID" value="XM_008075938.1"/>
</dbReference>
<evidence type="ECO:0000256" key="8">
    <source>
        <dbReference type="ARBA" id="ARBA00022833"/>
    </source>
</evidence>
<dbReference type="SUPFAM" id="SSF53300">
    <property type="entry name" value="vWA-like"/>
    <property type="match status" value="1"/>
</dbReference>
<evidence type="ECO:0000256" key="5">
    <source>
        <dbReference type="ARBA" id="ARBA00022448"/>
    </source>
</evidence>
<evidence type="ECO:0000256" key="2">
    <source>
        <dbReference type="ARBA" id="ARBA00004395"/>
    </source>
</evidence>
<keyword evidence="10 13" id="KW-0653">Protein transport</keyword>
<keyword evidence="13" id="KW-0333">Golgi apparatus</keyword>
<dbReference type="Pfam" id="PF04811">
    <property type="entry name" value="Sec23_trunk"/>
    <property type="match status" value="1"/>
</dbReference>
<evidence type="ECO:0000256" key="4">
    <source>
        <dbReference type="ARBA" id="ARBA00009210"/>
    </source>
</evidence>
<dbReference type="AlphaFoldDB" id="L2GWK0"/>
<evidence type="ECO:0000259" key="18">
    <source>
        <dbReference type="Pfam" id="PF08033"/>
    </source>
</evidence>
<organism evidence="19 20">
    <name type="scientific">Vavraia culicis (isolate floridensis)</name>
    <name type="common">Microsporidian parasite</name>
    <dbReference type="NCBI Taxonomy" id="948595"/>
    <lineage>
        <taxon>Eukaryota</taxon>
        <taxon>Fungi</taxon>
        <taxon>Fungi incertae sedis</taxon>
        <taxon>Microsporidia</taxon>
        <taxon>Pleistophoridae</taxon>
        <taxon>Vavraia</taxon>
    </lineage>
</organism>
<dbReference type="GO" id="GO:0070971">
    <property type="term" value="C:endoplasmic reticulum exit site"/>
    <property type="evidence" value="ECO:0007669"/>
    <property type="project" value="TreeGrafter"/>
</dbReference>
<name>L2GWK0_VAVCU</name>
<keyword evidence="11 13" id="KW-0472">Membrane</keyword>
<dbReference type="InterPro" id="IPR036180">
    <property type="entry name" value="Gelsolin-like_dom_sf"/>
</dbReference>
<dbReference type="SUPFAM" id="SSF81811">
    <property type="entry name" value="Helical domain of Sec23/24"/>
    <property type="match status" value="1"/>
</dbReference>
<dbReference type="Gene3D" id="3.40.50.410">
    <property type="entry name" value="von Willebrand factor, type A domain"/>
    <property type="match status" value="1"/>
</dbReference>
<dbReference type="InterPro" id="IPR007123">
    <property type="entry name" value="Gelsolin-like_dom"/>
</dbReference>
<dbReference type="EMBL" id="GL877418">
    <property type="protein sequence ID" value="ELA47460.1"/>
    <property type="molecule type" value="Genomic_DNA"/>
</dbReference>
<dbReference type="InterPro" id="IPR037364">
    <property type="entry name" value="Sec23"/>
</dbReference>
<feature type="domain" description="Sec23/Sec24 beta-sandwich" evidence="18">
    <location>
        <begin position="376"/>
        <end position="460"/>
    </location>
</feature>
<dbReference type="Gene3D" id="1.20.120.730">
    <property type="entry name" value="Sec23/Sec24 helical domain"/>
    <property type="match status" value="1"/>
</dbReference>
<dbReference type="SUPFAM" id="SSF82754">
    <property type="entry name" value="C-terminal, gelsolin-like domain of Sec23/24"/>
    <property type="match status" value="1"/>
</dbReference>
<dbReference type="Pfam" id="PF04810">
    <property type="entry name" value="zf-Sec23_Sec24"/>
    <property type="match status" value="1"/>
</dbReference>
<dbReference type="GO" id="GO:0008270">
    <property type="term" value="F:zinc ion binding"/>
    <property type="evidence" value="ECO:0007669"/>
    <property type="project" value="InterPro"/>
</dbReference>
<keyword evidence="6 13" id="KW-0479">Metal-binding</keyword>
<dbReference type="Pfam" id="PF08033">
    <property type="entry name" value="Sec23_BS"/>
    <property type="match status" value="1"/>
</dbReference>
<dbReference type="InterPro" id="IPR036465">
    <property type="entry name" value="vWFA_dom_sf"/>
</dbReference>
<comment type="similarity">
    <text evidence="4 13">Belongs to the SEC23/SEC24 family. SEC23 subfamily.</text>
</comment>
<dbReference type="GO" id="GO:0006886">
    <property type="term" value="P:intracellular protein transport"/>
    <property type="evidence" value="ECO:0007669"/>
    <property type="project" value="InterPro"/>
</dbReference>
<evidence type="ECO:0000256" key="7">
    <source>
        <dbReference type="ARBA" id="ARBA00022824"/>
    </source>
</evidence>
<dbReference type="Pfam" id="PF04815">
    <property type="entry name" value="Sec23_helical"/>
    <property type="match status" value="1"/>
</dbReference>
<dbReference type="Proteomes" id="UP000011081">
    <property type="component" value="Unassembled WGS sequence"/>
</dbReference>
<dbReference type="VEuPathDB" id="MicrosporidiaDB:VCUG_01111"/>
<dbReference type="InterPro" id="IPR006900">
    <property type="entry name" value="Sec23/24_helical_dom"/>
</dbReference>
<evidence type="ECO:0000256" key="13">
    <source>
        <dbReference type="RuleBase" id="RU365030"/>
    </source>
</evidence>
<dbReference type="FunFam" id="2.30.30.380:FF:000001">
    <property type="entry name" value="Protein transport protein SEC23"/>
    <property type="match status" value="1"/>
</dbReference>
<dbReference type="InterPro" id="IPR006895">
    <property type="entry name" value="Znf_Sec23_Sec24"/>
</dbReference>
<evidence type="ECO:0000259" key="14">
    <source>
        <dbReference type="Pfam" id="PF00626"/>
    </source>
</evidence>
<keyword evidence="8 13" id="KW-0862">Zinc</keyword>
<dbReference type="GO" id="GO:0030127">
    <property type="term" value="C:COPII vesicle coat"/>
    <property type="evidence" value="ECO:0007669"/>
    <property type="project" value="InterPro"/>
</dbReference>
<dbReference type="InterPro" id="IPR029006">
    <property type="entry name" value="ADF-H/Gelsolin-like_dom_sf"/>
</dbReference>
<comment type="function">
    <text evidence="13">Component of the coat protein complex II (COPII) which promotes the formation of transport vesicles from the endoplasmic reticulum (ER). The coat has two main functions, the physical deformation of the endoplasmic reticulum membrane into vesicles and the selection of cargo molecules.</text>
</comment>
<feature type="domain" description="Gelsolin-like" evidence="14">
    <location>
        <begin position="581"/>
        <end position="622"/>
    </location>
</feature>
<keyword evidence="9 13" id="KW-0931">ER-Golgi transport</keyword>
<evidence type="ECO:0000256" key="6">
    <source>
        <dbReference type="ARBA" id="ARBA00022723"/>
    </source>
</evidence>
<dbReference type="Gene3D" id="2.60.40.1670">
    <property type="entry name" value="beta-sandwich domain of Sec23/24"/>
    <property type="match status" value="1"/>
</dbReference>
<dbReference type="Gene3D" id="2.30.30.380">
    <property type="entry name" value="Zn-finger domain of Sec23/24"/>
    <property type="match status" value="1"/>
</dbReference>
<evidence type="ECO:0000256" key="1">
    <source>
        <dbReference type="ARBA" id="ARBA00004299"/>
    </source>
</evidence>
<feature type="domain" description="Sec23/Sec24 helical" evidence="17">
    <location>
        <begin position="473"/>
        <end position="567"/>
    </location>
</feature>
<keyword evidence="20" id="KW-1185">Reference proteome</keyword>
<dbReference type="GO" id="GO:0005096">
    <property type="term" value="F:GTPase activator activity"/>
    <property type="evidence" value="ECO:0007669"/>
    <property type="project" value="TreeGrafter"/>
</dbReference>
<keyword evidence="13" id="KW-0963">Cytoplasm</keyword>
<dbReference type="GO" id="GO:0000139">
    <property type="term" value="C:Golgi membrane"/>
    <property type="evidence" value="ECO:0007669"/>
    <property type="project" value="UniProtKB-SubCell"/>
</dbReference>
<feature type="domain" description="Zinc finger Sec23/Sec24-type" evidence="15">
    <location>
        <begin position="52"/>
        <end position="90"/>
    </location>
</feature>
<dbReference type="STRING" id="948595.L2GWK0"/>
<keyword evidence="7 13" id="KW-0256">Endoplasmic reticulum</keyword>
<dbReference type="InParanoid" id="L2GWK0"/>
<keyword evidence="5 13" id="KW-0813">Transport</keyword>
<comment type="subcellular location">
    <subcellularLocation>
        <location evidence="13">Cytoplasm</location>
    </subcellularLocation>
    <subcellularLocation>
        <location evidence="1 13">Cytoplasmic vesicle</location>
        <location evidence="1 13">COPII-coated vesicle membrane</location>
        <topology evidence="1 13">Peripheral membrane protein</topology>
        <orientation evidence="1 13">Cytoplasmic side</orientation>
    </subcellularLocation>
    <subcellularLocation>
        <location evidence="3 13">Endoplasmic reticulum membrane</location>
        <topology evidence="3 13">Peripheral membrane protein</topology>
        <orientation evidence="3 13">Cytoplasmic side</orientation>
    </subcellularLocation>
    <subcellularLocation>
        <location evidence="2 13">Golgi apparatus membrane</location>
        <topology evidence="2 13">Peripheral membrane protein</topology>
        <orientation evidence="13">Cytoplasmic side</orientation>
    </subcellularLocation>
</comment>
<keyword evidence="12 13" id="KW-0968">Cytoplasmic vesicle</keyword>
<protein>
    <recommendedName>
        <fullName evidence="13">Protein transport protein SEC23</fullName>
    </recommendedName>
</protein>
<dbReference type="PANTHER" id="PTHR11141:SF0">
    <property type="entry name" value="PROTEIN TRANSPORT PROTEIN SEC23"/>
    <property type="match status" value="1"/>
</dbReference>
<sequence length="703" mass="81087">MEEAIHEIEKNDGLRMTWNVLPIVDTEELRLPIPIGVLYSPHQQCEMLEYEPIFCLTCRSILNPYTTVDYNTKEWTCIFCNKKNHLPPHYRDISPESLPNEMISCTTEYLLTRESTFQPTFFFVVDMCTFDEQRYNLLIDGIRITYNGLPDESTVGLITYGTNINLFDFQSEIKRTFIFSGGRNYEKKTLEKYFKDDKANTQFLSFVFTKKTVDVNDFVKMMERDPFPVRSGLRQIRCTGSALSFAVSLLESVVHDAATKIFLFTEGPITFGPGIMASLNLKENIRSGNDILRGKAKYVRESKRYFDGLAKRMANLGMSIDILSATLNDIGLYEMQSLIDLTGGLVIMAQDFDHDIFTTSCEKNVRSKNGVMEMVFNAKFKIQTKGLTYKSGIGLGSPLLNQKNEQIGWKLGSLHRNSNVGFIFDCKANRREDQVGYIQIITQYQQSDRKLITRVTTAARVFGKLQKFKQGFDQEAALILQARMFTFGTHLEEDLDLVRRIDRSLIHFVKKFGESNNHLKLSSSMTLYPNFIYFLRRSLLVQTETNSPDETSYYRNIVTREPVTNAMTMIYPTLTAFSYQDETKPVPMDAKSLQPDIILLLDTFHNVLIWKGEHINQWIQEGYHEKEEYKFLKDCIDEAEKRAKKLVEERLPTPQFTSTERYGSQERILLAKVNPSIKGQVVVTDDIDYAAFYDFLCKIVKNN</sequence>
<dbReference type="OMA" id="LFHGERE"/>
<accession>L2GWK0</accession>